<protein>
    <submittedName>
        <fullName evidence="7">XH/XS domain-containing family protein</fullName>
    </submittedName>
</protein>
<evidence type="ECO:0000313" key="7">
    <source>
        <dbReference type="EMBL" id="GER36677.1"/>
    </source>
</evidence>
<dbReference type="PANTHER" id="PTHR21596:SF65">
    <property type="entry name" value="PROTEIN INVOLVED IN DE NOVO 2-RELATED"/>
    <property type="match status" value="1"/>
</dbReference>
<dbReference type="Pfam" id="PF03470">
    <property type="entry name" value="zf-XS"/>
    <property type="match status" value="2"/>
</dbReference>
<dbReference type="InterPro" id="IPR005379">
    <property type="entry name" value="FDM1-5/IDN2_XH"/>
</dbReference>
<feature type="domain" description="Zinc finger-XS" evidence="6">
    <location>
        <begin position="261"/>
        <end position="304"/>
    </location>
</feature>
<dbReference type="EMBL" id="BKCP01005195">
    <property type="protein sequence ID" value="GER36677.1"/>
    <property type="molecule type" value="Genomic_DNA"/>
</dbReference>
<dbReference type="InterPro" id="IPR038588">
    <property type="entry name" value="XS_domain_sf"/>
</dbReference>
<dbReference type="PANTHER" id="PTHR21596">
    <property type="entry name" value="RIBONUCLEASE P SUBUNIT P38"/>
    <property type="match status" value="1"/>
</dbReference>
<dbReference type="CDD" id="cd12266">
    <property type="entry name" value="RRM_like_XS"/>
    <property type="match status" value="1"/>
</dbReference>
<dbReference type="AlphaFoldDB" id="A0A5A7PX31"/>
<dbReference type="Pfam" id="PF03469">
    <property type="entry name" value="XH"/>
    <property type="match status" value="1"/>
</dbReference>
<dbReference type="Pfam" id="PF03468">
    <property type="entry name" value="XS"/>
    <property type="match status" value="2"/>
</dbReference>
<keyword evidence="1 3" id="KW-0175">Coiled coil</keyword>
<keyword evidence="2" id="KW-0943">RNA-mediated gene silencing</keyword>
<dbReference type="Proteomes" id="UP000325081">
    <property type="component" value="Unassembled WGS sequence"/>
</dbReference>
<feature type="coiled-coil region" evidence="3">
    <location>
        <begin position="607"/>
        <end position="662"/>
    </location>
</feature>
<dbReference type="InterPro" id="IPR005380">
    <property type="entry name" value="XS_domain"/>
</dbReference>
<feature type="domain" description="Factor of DNA methylation 1-5/IDN2" evidence="5">
    <location>
        <begin position="739"/>
        <end position="869"/>
    </location>
</feature>
<evidence type="ECO:0000256" key="1">
    <source>
        <dbReference type="ARBA" id="ARBA00023054"/>
    </source>
</evidence>
<evidence type="ECO:0000256" key="3">
    <source>
        <dbReference type="SAM" id="Coils"/>
    </source>
</evidence>
<evidence type="ECO:0000259" key="6">
    <source>
        <dbReference type="Pfam" id="PF03470"/>
    </source>
</evidence>
<comment type="caution">
    <text evidence="7">The sequence shown here is derived from an EMBL/GenBank/DDBJ whole genome shotgun (WGS) entry which is preliminary data.</text>
</comment>
<evidence type="ECO:0000259" key="5">
    <source>
        <dbReference type="Pfam" id="PF03469"/>
    </source>
</evidence>
<keyword evidence="8" id="KW-1185">Reference proteome</keyword>
<feature type="domain" description="Zinc finger-XS" evidence="6">
    <location>
        <begin position="47"/>
        <end position="90"/>
    </location>
</feature>
<dbReference type="InterPro" id="IPR005381">
    <property type="entry name" value="Znf-XS_domain"/>
</dbReference>
<dbReference type="Gene3D" id="3.30.70.2890">
    <property type="entry name" value="XS domain"/>
    <property type="match status" value="2"/>
</dbReference>
<sequence>MGSLDAHGLDEGTFIRKSKAKEFEEKTYEELKNGKYQVKKSGNAYTCPYCFDKRKHDFKYKDLLQHASAIGACTTNKRSAREKANHLALAKYLEKDIPVEEGPSNPLPEVDFLADHDHHEIFVWPCIGVLVNIPMELKEGRYVGKSSCELKSQFAKRGFNLMRVQPLWNAQGHSGTAIVEFRRDLSGFTNAMCFEKVYAARRHGKSNWLVKNSKKSGLHAWVARADDYNANNVLGENIRKIGELRTLSDIMGEEARLSYLCPYCPTTSKRNFRFKDLLQHASSIASCDSKRRTARDKGNHLALAKYLETYVIDDDWSAAMPSDELRPVLNCNRIDDVAKAEVDRHADNEHDEMFVWPWIGIIVNISTVVKDGHCVGESGSKLRDQLTTRGFSPTRVRTLWNLHDHSGTAIVEFETDWSGFTNAMSFEKAYEASHHGKSHWLAENEEKSGLYAWVARADDYTSNDIIGESLRKIGDLRTISDVMEEEVRKTKKLVSNLTSAIEVKNMHLLEMESKFKETESSLRQLIVEKDSIHQAYNEEIKKIEAGARDHFRKIFIDHEKLKSQLESQKRELELRGQELVKRETHNEMEKKKLADELEQNAVKNYSLQAAAEEQRKADENVMKLSEEHKKEKDRLHNRIILLEKQLDAKQAVQLEIEQLRGKLNVVKHMGDEGDLEVLNKVEILLKAMREKEGELQELVSLNQTLIVQERKINEELQDARKEMVNGLKEMPIKSHIGIKRMGELDSEPFYQAMKRRYNDAEADERATELCSLWEEYLRDPEWHPIKVVNSNGNYQAVINEDDEKLQDLKKNYGDEVYNAVTSALCEINEYNPSGRYIISELWNYHESRRAYLKEGAEVLLMQWRSYKRKR</sequence>
<evidence type="ECO:0000313" key="8">
    <source>
        <dbReference type="Proteomes" id="UP000325081"/>
    </source>
</evidence>
<accession>A0A5A7PX31</accession>
<evidence type="ECO:0000259" key="4">
    <source>
        <dbReference type="Pfam" id="PF03468"/>
    </source>
</evidence>
<reference evidence="8" key="1">
    <citation type="journal article" date="2019" name="Curr. Biol.">
        <title>Genome Sequence of Striga asiatica Provides Insight into the Evolution of Plant Parasitism.</title>
        <authorList>
            <person name="Yoshida S."/>
            <person name="Kim S."/>
            <person name="Wafula E.K."/>
            <person name="Tanskanen J."/>
            <person name="Kim Y.M."/>
            <person name="Honaas L."/>
            <person name="Yang Z."/>
            <person name="Spallek T."/>
            <person name="Conn C.E."/>
            <person name="Ichihashi Y."/>
            <person name="Cheong K."/>
            <person name="Cui S."/>
            <person name="Der J.P."/>
            <person name="Gundlach H."/>
            <person name="Jiao Y."/>
            <person name="Hori C."/>
            <person name="Ishida J.K."/>
            <person name="Kasahara H."/>
            <person name="Kiba T."/>
            <person name="Kim M.S."/>
            <person name="Koo N."/>
            <person name="Laohavisit A."/>
            <person name="Lee Y.H."/>
            <person name="Lumba S."/>
            <person name="McCourt P."/>
            <person name="Mortimer J.C."/>
            <person name="Mutuku J.M."/>
            <person name="Nomura T."/>
            <person name="Sasaki-Sekimoto Y."/>
            <person name="Seto Y."/>
            <person name="Wang Y."/>
            <person name="Wakatake T."/>
            <person name="Sakakibara H."/>
            <person name="Demura T."/>
            <person name="Yamaguchi S."/>
            <person name="Yoneyama K."/>
            <person name="Manabe R.I."/>
            <person name="Nelson D.C."/>
            <person name="Schulman A.H."/>
            <person name="Timko M.P."/>
            <person name="dePamphilis C.W."/>
            <person name="Choi D."/>
            <person name="Shirasu K."/>
        </authorList>
    </citation>
    <scope>NUCLEOTIDE SEQUENCE [LARGE SCALE GENOMIC DNA]</scope>
    <source>
        <strain evidence="8">cv. UVA1</strain>
    </source>
</reference>
<evidence type="ECO:0000256" key="2">
    <source>
        <dbReference type="ARBA" id="ARBA00023158"/>
    </source>
</evidence>
<gene>
    <name evidence="7" type="ORF">STAS_13034</name>
</gene>
<dbReference type="GO" id="GO:0080188">
    <property type="term" value="P:gene silencing by siRNA-directed DNA methylation"/>
    <property type="evidence" value="ECO:0007669"/>
    <property type="project" value="InterPro"/>
</dbReference>
<feature type="domain" description="XS" evidence="4">
    <location>
        <begin position="351"/>
        <end position="461"/>
    </location>
</feature>
<organism evidence="7 8">
    <name type="scientific">Striga asiatica</name>
    <name type="common">Asiatic witchweed</name>
    <name type="synonym">Buchnera asiatica</name>
    <dbReference type="NCBI Taxonomy" id="4170"/>
    <lineage>
        <taxon>Eukaryota</taxon>
        <taxon>Viridiplantae</taxon>
        <taxon>Streptophyta</taxon>
        <taxon>Embryophyta</taxon>
        <taxon>Tracheophyta</taxon>
        <taxon>Spermatophyta</taxon>
        <taxon>Magnoliopsida</taxon>
        <taxon>eudicotyledons</taxon>
        <taxon>Gunneridae</taxon>
        <taxon>Pentapetalae</taxon>
        <taxon>asterids</taxon>
        <taxon>lamiids</taxon>
        <taxon>Lamiales</taxon>
        <taxon>Orobanchaceae</taxon>
        <taxon>Buchnereae</taxon>
        <taxon>Striga</taxon>
    </lineage>
</organism>
<proteinExistence type="predicted"/>
<feature type="coiled-coil region" evidence="3">
    <location>
        <begin position="555"/>
        <end position="582"/>
    </location>
</feature>
<dbReference type="OrthoDB" id="1892195at2759"/>
<name>A0A5A7PX31_STRAF</name>
<feature type="domain" description="XS" evidence="4">
    <location>
        <begin position="120"/>
        <end position="229"/>
    </location>
</feature>
<dbReference type="InterPro" id="IPR045177">
    <property type="entry name" value="FDM1-5/IDN2"/>
</dbReference>